<dbReference type="InterPro" id="IPR000456">
    <property type="entry name" value="Ribosomal_bL17"/>
</dbReference>
<dbReference type="PANTHER" id="PTHR14413:SF16">
    <property type="entry name" value="LARGE RIBOSOMAL SUBUNIT PROTEIN BL17M"/>
    <property type="match status" value="1"/>
</dbReference>
<sequence>MPKPTKGRRLGGSASHQKAMLANLATSLFEHERITTTESKAKRLRPYAEKLITHAKAGNLAHRREVLKDIRDKDVVHKLFAEIGPSFAEREGGYTRIIKTLPRKGDNAPMAVIELVTGATASSEASRATRVAASQKAATPAAEAAEAAAADDNNVVAQVEADADDAAVENADAVAEGTTEESWAESAAEIQDGKAADEKSDEKTADDK</sequence>
<dbReference type="Gene3D" id="3.90.1030.10">
    <property type="entry name" value="Ribosomal protein L17"/>
    <property type="match status" value="1"/>
</dbReference>
<evidence type="ECO:0000313" key="8">
    <source>
        <dbReference type="Proteomes" id="UP001432128"/>
    </source>
</evidence>
<evidence type="ECO:0000256" key="4">
    <source>
        <dbReference type="HAMAP-Rule" id="MF_01368"/>
    </source>
</evidence>
<dbReference type="FunFam" id="3.90.1030.10:FF:000001">
    <property type="entry name" value="50S ribosomal protein L17"/>
    <property type="match status" value="1"/>
</dbReference>
<keyword evidence="3 4" id="KW-0687">Ribonucleoprotein</keyword>
<keyword evidence="2 4" id="KW-0689">Ribosomal protein</keyword>
<comment type="similarity">
    <text evidence="1 4 5">Belongs to the bacterial ribosomal protein bL17 family.</text>
</comment>
<evidence type="ECO:0000256" key="6">
    <source>
        <dbReference type="SAM" id="MobiDB-lite"/>
    </source>
</evidence>
<dbReference type="Proteomes" id="UP001432128">
    <property type="component" value="Chromosome"/>
</dbReference>
<gene>
    <name evidence="4 7" type="primary">rplQ</name>
    <name evidence="7" type="ORF">OG579_07045</name>
</gene>
<dbReference type="InterPro" id="IPR036373">
    <property type="entry name" value="Ribosomal_bL17_sf"/>
</dbReference>
<name>A0AAU4K639_9NOCA</name>
<dbReference type="Pfam" id="PF01196">
    <property type="entry name" value="Ribosomal_L17"/>
    <property type="match status" value="1"/>
</dbReference>
<evidence type="ECO:0000256" key="5">
    <source>
        <dbReference type="RuleBase" id="RU000660"/>
    </source>
</evidence>
<evidence type="ECO:0000256" key="2">
    <source>
        <dbReference type="ARBA" id="ARBA00022980"/>
    </source>
</evidence>
<feature type="region of interest" description="Disordered" evidence="6">
    <location>
        <begin position="172"/>
        <end position="208"/>
    </location>
</feature>
<keyword evidence="8" id="KW-1185">Reference proteome</keyword>
<evidence type="ECO:0000256" key="1">
    <source>
        <dbReference type="ARBA" id="ARBA00008777"/>
    </source>
</evidence>
<dbReference type="AlphaFoldDB" id="A0AAU4K639"/>
<dbReference type="RefSeq" id="WP_328858572.1">
    <property type="nucleotide sequence ID" value="NZ_CP108021.1"/>
</dbReference>
<dbReference type="HAMAP" id="MF_01368">
    <property type="entry name" value="Ribosomal_bL17"/>
    <property type="match status" value="1"/>
</dbReference>
<dbReference type="GO" id="GO:0006412">
    <property type="term" value="P:translation"/>
    <property type="evidence" value="ECO:0007669"/>
    <property type="project" value="UniProtKB-UniRule"/>
</dbReference>
<proteinExistence type="inferred from homology"/>
<dbReference type="EMBL" id="CP108021">
    <property type="protein sequence ID" value="WUM21531.1"/>
    <property type="molecule type" value="Genomic_DNA"/>
</dbReference>
<evidence type="ECO:0000313" key="7">
    <source>
        <dbReference type="EMBL" id="WUM21531.1"/>
    </source>
</evidence>
<dbReference type="KEGG" id="whr:OG579_07045"/>
<dbReference type="NCBIfam" id="TIGR00059">
    <property type="entry name" value="L17"/>
    <property type="match status" value="1"/>
</dbReference>
<dbReference type="PANTHER" id="PTHR14413">
    <property type="entry name" value="RIBOSOMAL PROTEIN L17"/>
    <property type="match status" value="1"/>
</dbReference>
<reference evidence="7 8" key="1">
    <citation type="submission" date="2022-10" db="EMBL/GenBank/DDBJ databases">
        <title>The complete genomes of actinobacterial strains from the NBC collection.</title>
        <authorList>
            <person name="Joergensen T.S."/>
            <person name="Alvarez Arevalo M."/>
            <person name="Sterndorff E.B."/>
            <person name="Faurdal D."/>
            <person name="Vuksanovic O."/>
            <person name="Mourched A.-S."/>
            <person name="Charusanti P."/>
            <person name="Shaw S."/>
            <person name="Blin K."/>
            <person name="Weber T."/>
        </authorList>
    </citation>
    <scope>NUCLEOTIDE SEQUENCE [LARGE SCALE GENOMIC DNA]</scope>
    <source>
        <strain evidence="7 8">NBC_00319</strain>
    </source>
</reference>
<comment type="subunit">
    <text evidence="4">Part of the 50S ribosomal subunit. Contacts protein L32.</text>
</comment>
<dbReference type="GO" id="GO:0003735">
    <property type="term" value="F:structural constituent of ribosome"/>
    <property type="evidence" value="ECO:0007669"/>
    <property type="project" value="InterPro"/>
</dbReference>
<organism evidence="7 8">
    <name type="scientific">Williamsia herbipolensis</name>
    <dbReference type="NCBI Taxonomy" id="1603258"/>
    <lineage>
        <taxon>Bacteria</taxon>
        <taxon>Bacillati</taxon>
        <taxon>Actinomycetota</taxon>
        <taxon>Actinomycetes</taxon>
        <taxon>Mycobacteriales</taxon>
        <taxon>Nocardiaceae</taxon>
        <taxon>Williamsia</taxon>
    </lineage>
</organism>
<dbReference type="SUPFAM" id="SSF64263">
    <property type="entry name" value="Prokaryotic ribosomal protein L17"/>
    <property type="match status" value="1"/>
</dbReference>
<dbReference type="InterPro" id="IPR047859">
    <property type="entry name" value="Ribosomal_bL17_CS"/>
</dbReference>
<dbReference type="GO" id="GO:0022625">
    <property type="term" value="C:cytosolic large ribosomal subunit"/>
    <property type="evidence" value="ECO:0007669"/>
    <property type="project" value="TreeGrafter"/>
</dbReference>
<feature type="compositionally biased region" description="Basic and acidic residues" evidence="6">
    <location>
        <begin position="191"/>
        <end position="208"/>
    </location>
</feature>
<dbReference type="PROSITE" id="PS01167">
    <property type="entry name" value="RIBOSOMAL_L17"/>
    <property type="match status" value="1"/>
</dbReference>
<evidence type="ECO:0000256" key="3">
    <source>
        <dbReference type="ARBA" id="ARBA00023274"/>
    </source>
</evidence>
<accession>A0AAU4K639</accession>
<protein>
    <recommendedName>
        <fullName evidence="4">Large ribosomal subunit protein bL17</fullName>
    </recommendedName>
</protein>